<keyword evidence="3" id="KW-0732">Signal</keyword>
<evidence type="ECO:0000313" key="5">
    <source>
        <dbReference type="EMBL" id="CAA9546006.1"/>
    </source>
</evidence>
<dbReference type="PANTHER" id="PTHR30222:SF18">
    <property type="entry name" value="BIFUNCTIONAL POLYHYDROXYBUTYRATE SYNTHASE _ ABC TRANSPORTER PERIPLASMIC BINDING PROTEIN-RELATED"/>
    <property type="match status" value="1"/>
</dbReference>
<sequence length="369" mass="41116">MEPAEVMARYRRGEISRRDVLRLLSVVGLSSAALPLLGREASAAEELSMVIWEGYADPSFAATFEGANDATISATPMTSSDDAFARLQASGGSNFDLVSASNDVSQRLIDAGLVQPIDPSRLSNYNDLYPQFQKPSYITKDDQLYGANFAWGPTLMIYNSEQVTEEPTSWQALLDETYAGKISTWNAPIQIAQYALLLDSKPENPYELTDEQLAQVKDLLLQQKPLIRTYWNYGDELKQLLASGEVVISDAWPYVAVGSREAGIPVVEVFPSEGVTGWSDSWMLTAGAKNVDLAYKWMDFMIGPDGQMGVLNNNNYAITNKTVIEGLDEQVRSDLRMDNIEEGYDQILMWRNVPNYDKWLQVWQEATTG</sequence>
<gene>
    <name evidence="5" type="ORF">AVDCRST_MAG59-1295</name>
</gene>
<dbReference type="EMBL" id="CADCWF010000078">
    <property type="protein sequence ID" value="CAA9546006.1"/>
    <property type="molecule type" value="Genomic_DNA"/>
</dbReference>
<evidence type="ECO:0000256" key="1">
    <source>
        <dbReference type="ARBA" id="ARBA00004418"/>
    </source>
</evidence>
<dbReference type="PANTHER" id="PTHR30222">
    <property type="entry name" value="SPERMIDINE/PUTRESCINE-BINDING PERIPLASMIC PROTEIN"/>
    <property type="match status" value="1"/>
</dbReference>
<dbReference type="InterPro" id="IPR001188">
    <property type="entry name" value="Sperm_putr-bd"/>
</dbReference>
<evidence type="ECO:0000256" key="4">
    <source>
        <dbReference type="ARBA" id="ARBA00022764"/>
    </source>
</evidence>
<dbReference type="GO" id="GO:0019808">
    <property type="term" value="F:polyamine binding"/>
    <property type="evidence" value="ECO:0007669"/>
    <property type="project" value="InterPro"/>
</dbReference>
<dbReference type="Pfam" id="PF13416">
    <property type="entry name" value="SBP_bac_8"/>
    <property type="match status" value="1"/>
</dbReference>
<dbReference type="Gene3D" id="3.40.190.10">
    <property type="entry name" value="Periplasmic binding protein-like II"/>
    <property type="match status" value="2"/>
</dbReference>
<dbReference type="GO" id="GO:0015846">
    <property type="term" value="P:polyamine transport"/>
    <property type="evidence" value="ECO:0007669"/>
    <property type="project" value="InterPro"/>
</dbReference>
<dbReference type="InterPro" id="IPR006311">
    <property type="entry name" value="TAT_signal"/>
</dbReference>
<evidence type="ECO:0000256" key="3">
    <source>
        <dbReference type="ARBA" id="ARBA00022729"/>
    </source>
</evidence>
<protein>
    <submittedName>
        <fullName evidence="5">Spermidine/putrescine import ABC transporter substrate-binding protein PotD</fullName>
    </submittedName>
</protein>
<accession>A0A6J4UBA1</accession>
<keyword evidence="2" id="KW-0813">Transport</keyword>
<name>A0A6J4UBA1_9BACT</name>
<dbReference type="AlphaFoldDB" id="A0A6J4UBA1"/>
<dbReference type="PROSITE" id="PS51318">
    <property type="entry name" value="TAT"/>
    <property type="match status" value="1"/>
</dbReference>
<comment type="subcellular location">
    <subcellularLocation>
        <location evidence="1">Periplasm</location>
    </subcellularLocation>
</comment>
<dbReference type="SUPFAM" id="SSF53850">
    <property type="entry name" value="Periplasmic binding protein-like II"/>
    <property type="match status" value="1"/>
</dbReference>
<reference evidence="5" key="1">
    <citation type="submission" date="2020-02" db="EMBL/GenBank/DDBJ databases">
        <authorList>
            <person name="Meier V. D."/>
        </authorList>
    </citation>
    <scope>NUCLEOTIDE SEQUENCE</scope>
    <source>
        <strain evidence="5">AVDCRST_MAG59</strain>
    </source>
</reference>
<dbReference type="GO" id="GO:0042597">
    <property type="term" value="C:periplasmic space"/>
    <property type="evidence" value="ECO:0007669"/>
    <property type="project" value="UniProtKB-SubCell"/>
</dbReference>
<dbReference type="CDD" id="cd13588">
    <property type="entry name" value="PBP2_polyamine_1"/>
    <property type="match status" value="1"/>
</dbReference>
<dbReference type="PRINTS" id="PR00909">
    <property type="entry name" value="SPERMDNBNDNG"/>
</dbReference>
<proteinExistence type="predicted"/>
<evidence type="ECO:0000256" key="2">
    <source>
        <dbReference type="ARBA" id="ARBA00022448"/>
    </source>
</evidence>
<dbReference type="InterPro" id="IPR006059">
    <property type="entry name" value="SBP"/>
</dbReference>
<keyword evidence="4" id="KW-0574">Periplasm</keyword>
<organism evidence="5">
    <name type="scientific">uncultured Thermomicrobiales bacterium</name>
    <dbReference type="NCBI Taxonomy" id="1645740"/>
    <lineage>
        <taxon>Bacteria</taxon>
        <taxon>Pseudomonadati</taxon>
        <taxon>Thermomicrobiota</taxon>
        <taxon>Thermomicrobia</taxon>
        <taxon>Thermomicrobiales</taxon>
        <taxon>environmental samples</taxon>
    </lineage>
</organism>